<proteinExistence type="predicted"/>
<name>A0A7J7P874_9MAGN</name>
<dbReference type="AlphaFoldDB" id="A0A7J7P874"/>
<dbReference type="Proteomes" id="UP000541444">
    <property type="component" value="Unassembled WGS sequence"/>
</dbReference>
<protein>
    <submittedName>
        <fullName evidence="1">Uncharacterized protein</fullName>
    </submittedName>
</protein>
<organism evidence="1 2">
    <name type="scientific">Kingdonia uniflora</name>
    <dbReference type="NCBI Taxonomy" id="39325"/>
    <lineage>
        <taxon>Eukaryota</taxon>
        <taxon>Viridiplantae</taxon>
        <taxon>Streptophyta</taxon>
        <taxon>Embryophyta</taxon>
        <taxon>Tracheophyta</taxon>
        <taxon>Spermatophyta</taxon>
        <taxon>Magnoliopsida</taxon>
        <taxon>Ranunculales</taxon>
        <taxon>Circaeasteraceae</taxon>
        <taxon>Kingdonia</taxon>
    </lineage>
</organism>
<gene>
    <name evidence="1" type="ORF">GIB67_000378</name>
</gene>
<dbReference type="EMBL" id="JACGCM010000190">
    <property type="protein sequence ID" value="KAF6175354.1"/>
    <property type="molecule type" value="Genomic_DNA"/>
</dbReference>
<keyword evidence="2" id="KW-1185">Reference proteome</keyword>
<reference evidence="1 2" key="1">
    <citation type="journal article" date="2020" name="IScience">
        <title>Genome Sequencing of the Endangered Kingdonia uniflora (Circaeasteraceae, Ranunculales) Reveals Potential Mechanisms of Evolutionary Specialization.</title>
        <authorList>
            <person name="Sun Y."/>
            <person name="Deng T."/>
            <person name="Zhang A."/>
            <person name="Moore M.J."/>
            <person name="Landis J.B."/>
            <person name="Lin N."/>
            <person name="Zhang H."/>
            <person name="Zhang X."/>
            <person name="Huang J."/>
            <person name="Zhang X."/>
            <person name="Sun H."/>
            <person name="Wang H."/>
        </authorList>
    </citation>
    <scope>NUCLEOTIDE SEQUENCE [LARGE SCALE GENOMIC DNA]</scope>
    <source>
        <strain evidence="1">TB1705</strain>
        <tissue evidence="1">Leaf</tissue>
    </source>
</reference>
<evidence type="ECO:0000313" key="1">
    <source>
        <dbReference type="EMBL" id="KAF6175354.1"/>
    </source>
</evidence>
<comment type="caution">
    <text evidence="1">The sequence shown here is derived from an EMBL/GenBank/DDBJ whole genome shotgun (WGS) entry which is preliminary data.</text>
</comment>
<accession>A0A7J7P874</accession>
<evidence type="ECO:0000313" key="2">
    <source>
        <dbReference type="Proteomes" id="UP000541444"/>
    </source>
</evidence>
<sequence length="116" mass="13173">MQRSRKALLQRRALAAAAGGGGGGGGWWFDCQFKTSSSSLQIVFLNSTSMGDHQSIHYSYTYTHTHRRWEEGIGEERRKMMEDRSRLFLSALCVELSLSNTRLLFHSLPAEFESKN</sequence>